<gene>
    <name evidence="2" type="ORF">BDD16_001665</name>
</gene>
<dbReference type="RefSeq" id="WP_179633542.1">
    <property type="nucleotide sequence ID" value="NZ_JACCFH010000001.1"/>
</dbReference>
<name>A0A7Y9QZ97_9BURK</name>
<organism evidence="2 3">
    <name type="scientific">Sphaerotilus montanus</name>
    <dbReference type="NCBI Taxonomy" id="522889"/>
    <lineage>
        <taxon>Bacteria</taxon>
        <taxon>Pseudomonadati</taxon>
        <taxon>Pseudomonadota</taxon>
        <taxon>Betaproteobacteria</taxon>
        <taxon>Burkholderiales</taxon>
        <taxon>Sphaerotilaceae</taxon>
        <taxon>Sphaerotilus</taxon>
    </lineage>
</organism>
<dbReference type="Gene3D" id="2.120.10.30">
    <property type="entry name" value="TolB, C-terminal domain"/>
    <property type="match status" value="1"/>
</dbReference>
<dbReference type="PANTHER" id="PTHR36842:SF1">
    <property type="entry name" value="PROTEIN TOLB"/>
    <property type="match status" value="1"/>
</dbReference>
<comment type="caution">
    <text evidence="2">The sequence shown here is derived from an EMBL/GenBank/DDBJ whole genome shotgun (WGS) entry which is preliminary data.</text>
</comment>
<reference evidence="2 3" key="1">
    <citation type="submission" date="2020-07" db="EMBL/GenBank/DDBJ databases">
        <title>Genomic Encyclopedia of Archaeal and Bacterial Type Strains, Phase II (KMG-II): from individual species to whole genera.</title>
        <authorList>
            <person name="Goeker M."/>
        </authorList>
    </citation>
    <scope>NUCLEOTIDE SEQUENCE [LARGE SCALE GENOMIC DNA]</scope>
    <source>
        <strain evidence="2 3">DSM 21226</strain>
    </source>
</reference>
<dbReference type="InterPro" id="IPR011042">
    <property type="entry name" value="6-blade_b-propeller_TolB-like"/>
</dbReference>
<protein>
    <submittedName>
        <fullName evidence="2">Tol biopolymer transport system component</fullName>
    </submittedName>
</protein>
<accession>A0A7Y9QZ97</accession>
<keyword evidence="3" id="KW-1185">Reference proteome</keyword>
<dbReference type="InterPro" id="IPR011659">
    <property type="entry name" value="WD40"/>
</dbReference>
<dbReference type="PANTHER" id="PTHR36842">
    <property type="entry name" value="PROTEIN TOLB HOMOLOG"/>
    <property type="match status" value="1"/>
</dbReference>
<evidence type="ECO:0000256" key="1">
    <source>
        <dbReference type="ARBA" id="ARBA00009820"/>
    </source>
</evidence>
<dbReference type="SUPFAM" id="SSF82171">
    <property type="entry name" value="DPP6 N-terminal domain-like"/>
    <property type="match status" value="1"/>
</dbReference>
<proteinExistence type="inferred from homology"/>
<dbReference type="EMBL" id="JACCFH010000001">
    <property type="protein sequence ID" value="NYG32679.1"/>
    <property type="molecule type" value="Genomic_DNA"/>
</dbReference>
<evidence type="ECO:0000313" key="3">
    <source>
        <dbReference type="Proteomes" id="UP000518288"/>
    </source>
</evidence>
<sequence>MHDQPLDLIGTPAFVPGRQRAQLTIADRHGRQRRVVLETEHLIEAPNWSPDGQWLVFNSEGALFKVRADGSSAPERLDTGAHADANNDHVLSPDGRTVYFSTNDCRLLAVPFEGGVPRRVSSEALVETGFHYYLHGVSPDDALLAYVGLRAAADGVGYEYGLYTVPTQGGEDRALLLPGVPVDGPEYSPDGAWIYFNGEIGARPPGHSQLFRMRPDGQGVEQLTHDERVNWFPHLSPDGRWMLYLSYPPGTLGHPANREVILRIAPAEGGPATDLVHLLGGQGTINVNGWAPDSEWFAYVAYPAVAD</sequence>
<comment type="similarity">
    <text evidence="1">Belongs to the TolB family.</text>
</comment>
<evidence type="ECO:0000313" key="2">
    <source>
        <dbReference type="EMBL" id="NYG32679.1"/>
    </source>
</evidence>
<dbReference type="Proteomes" id="UP000518288">
    <property type="component" value="Unassembled WGS sequence"/>
</dbReference>
<dbReference type="AlphaFoldDB" id="A0A7Y9QZ97"/>
<dbReference type="Pfam" id="PF07676">
    <property type="entry name" value="PD40"/>
    <property type="match status" value="3"/>
</dbReference>